<evidence type="ECO:0000259" key="1">
    <source>
        <dbReference type="Pfam" id="PF01977"/>
    </source>
</evidence>
<dbReference type="InParanoid" id="Q7UZ32"/>
<dbReference type="InterPro" id="IPR049381">
    <property type="entry name" value="UbiD-like_C"/>
</dbReference>
<dbReference type="AlphaFoldDB" id="Q7UZ32"/>
<reference evidence="4 5" key="1">
    <citation type="journal article" date="2003" name="Proc. Natl. Acad. Sci. U.S.A.">
        <title>Complete genome sequence of the marine planctomycete Pirellula sp. strain 1.</title>
        <authorList>
            <person name="Gloeckner F.O."/>
            <person name="Kube M."/>
            <person name="Bauer M."/>
            <person name="Teeling H."/>
            <person name="Lombardot T."/>
            <person name="Ludwig W."/>
            <person name="Gade D."/>
            <person name="Beck A."/>
            <person name="Borzym K."/>
            <person name="Heitmann K."/>
            <person name="Rabus R."/>
            <person name="Schlesner H."/>
            <person name="Amann R."/>
            <person name="Reinhardt R."/>
        </authorList>
    </citation>
    <scope>NUCLEOTIDE SEQUENCE [LARGE SCALE GENOMIC DNA]</scope>
    <source>
        <strain evidence="5">DSM 10527 / NCIMB 13988 / SH1</strain>
    </source>
</reference>
<dbReference type="HOGENOM" id="CLU_023348_4_1_0"/>
<dbReference type="Proteomes" id="UP000001025">
    <property type="component" value="Chromosome"/>
</dbReference>
<feature type="domain" description="3-octaprenyl-4-hydroxybenzoate carboxy-lyase-like N-terminal" evidence="2">
    <location>
        <begin position="64"/>
        <end position="140"/>
    </location>
</feature>
<dbReference type="PATRIC" id="fig|243090.15.peg.116"/>
<dbReference type="SUPFAM" id="SSF143968">
    <property type="entry name" value="UbiD C-terminal domain-like"/>
    <property type="match status" value="2"/>
</dbReference>
<dbReference type="KEGG" id="rba:RB223"/>
<gene>
    <name evidence="4" type="ordered locus">RB223</name>
</gene>
<accession>Q7UZ32</accession>
<dbReference type="EMBL" id="BX294133">
    <property type="protein sequence ID" value="CAD71454.1"/>
    <property type="molecule type" value="Genomic_DNA"/>
</dbReference>
<feature type="domain" description="3-octaprenyl-4-hydroxybenzoate carboxy-lyase-like C-terminal" evidence="3">
    <location>
        <begin position="376"/>
        <end position="510"/>
    </location>
</feature>
<dbReference type="InterPro" id="IPR049383">
    <property type="entry name" value="UbiD-like_N"/>
</dbReference>
<evidence type="ECO:0000313" key="5">
    <source>
        <dbReference type="Proteomes" id="UP000001025"/>
    </source>
</evidence>
<evidence type="ECO:0000259" key="2">
    <source>
        <dbReference type="Pfam" id="PF20695"/>
    </source>
</evidence>
<dbReference type="Pfam" id="PF20695">
    <property type="entry name" value="UbiD_N"/>
    <property type="match status" value="1"/>
</dbReference>
<evidence type="ECO:0000259" key="3">
    <source>
        <dbReference type="Pfam" id="PF20696"/>
    </source>
</evidence>
<dbReference type="eggNOG" id="COG0043">
    <property type="taxonomic scope" value="Bacteria"/>
</dbReference>
<dbReference type="STRING" id="243090.RB223"/>
<dbReference type="InterPro" id="IPR002830">
    <property type="entry name" value="UbiD"/>
</dbReference>
<keyword evidence="5" id="KW-1185">Reference proteome</keyword>
<dbReference type="FunCoup" id="Q7UZ32">
    <property type="interactions" value="330"/>
</dbReference>
<dbReference type="PANTHER" id="PTHR30108:SF7">
    <property type="entry name" value="3-POLYPRENYL-4-HYDROXYBENZOATE DECARBOXYLASE"/>
    <property type="match status" value="1"/>
</dbReference>
<feature type="domain" description="3-octaprenyl-4-hydroxybenzoate carboxy-lyase-like Rift-related" evidence="1">
    <location>
        <begin position="176"/>
        <end position="370"/>
    </location>
</feature>
<dbReference type="InterPro" id="IPR048304">
    <property type="entry name" value="UbiD_Rift_dom"/>
</dbReference>
<sequence>MPKAKTVRSIPRLRSTISRYVHQNVAAIGRSWLQQRLKGSREPLDSGSRQKVFALKHRSTRDVVEDLRSGDRLITVDDEVDPNLEMAEIQRRVYLRGGPAILFTNVRGCKFPMASNLFASLDQARYLFRDTLERVRRLIEVKLDPSALPKSPMRYAGVPMTALTMLPRFTRSGAVQANQCRLSELPALKSWPMDGGSFVTLPQVLSADPEAPSNLMRVNLGMYRVQLAGNEYDPENQVGLHYQIHRGIGVHHRAAMDRNESLQVAITVGGSPAMSLAAVMPLPEGLTELTFAGALSGRRVRMIRGSHAPVYADADFAIVGQVDPTATMPEGPFGDHLGYYSLQHPFPFMKVEHVWHRKDAIWPFTVVGRPPQEDTTFGQLIHELTDPIIPTVIPGVKAVHAVDAAGVHPLLLAIGSERYMPYLKAKEPQELLTQANAILGNGQLSLAKYLWITDDPDDSIRIHDIGSFIQHILRRVDWRRDLHFHTKTTIDTLDYSGTGLNQGSKLVVAATGQSTRELATEIPSGLSLPDGISDPQLVMPGVIAVRGPKYTGDASREDVQRLTAHLEHQPGLESVPLITLCDDSEFAAATLNNWLWLTFTRSNPAIDVDGVGVQVVAKHWGCRGPLVIDARVKPHHAPPLVEDAEVTAKVDARATRGDELAKYL</sequence>
<dbReference type="Pfam" id="PF01977">
    <property type="entry name" value="UbiD"/>
    <property type="match status" value="1"/>
</dbReference>
<dbReference type="PANTHER" id="PTHR30108">
    <property type="entry name" value="3-OCTAPRENYL-4-HYDROXYBENZOATE CARBOXY-LYASE-RELATED"/>
    <property type="match status" value="1"/>
</dbReference>
<evidence type="ECO:0000313" key="4">
    <source>
        <dbReference type="EMBL" id="CAD71454.1"/>
    </source>
</evidence>
<dbReference type="SUPFAM" id="SSF50475">
    <property type="entry name" value="FMN-binding split barrel"/>
    <property type="match status" value="1"/>
</dbReference>
<dbReference type="Pfam" id="PF20696">
    <property type="entry name" value="UbiD_C"/>
    <property type="match status" value="1"/>
</dbReference>
<organism evidence="4 5">
    <name type="scientific">Rhodopirellula baltica (strain DSM 10527 / NCIMB 13988 / SH1)</name>
    <dbReference type="NCBI Taxonomy" id="243090"/>
    <lineage>
        <taxon>Bacteria</taxon>
        <taxon>Pseudomonadati</taxon>
        <taxon>Planctomycetota</taxon>
        <taxon>Planctomycetia</taxon>
        <taxon>Pirellulales</taxon>
        <taxon>Pirellulaceae</taxon>
        <taxon>Rhodopirellula</taxon>
    </lineage>
</organism>
<protein>
    <submittedName>
        <fullName evidence="4">4-hydroxybenzoate decarboxylase</fullName>
    </submittedName>
</protein>
<dbReference type="EnsemblBacteria" id="CAD71454">
    <property type="protein sequence ID" value="CAD71454"/>
    <property type="gene ID" value="RB223"/>
</dbReference>
<proteinExistence type="predicted"/>
<dbReference type="GO" id="GO:0016831">
    <property type="term" value="F:carboxy-lyase activity"/>
    <property type="evidence" value="ECO:0000318"/>
    <property type="project" value="GO_Central"/>
</dbReference>
<dbReference type="GO" id="GO:0005737">
    <property type="term" value="C:cytoplasm"/>
    <property type="evidence" value="ECO:0000318"/>
    <property type="project" value="GO_Central"/>
</dbReference>
<dbReference type="FunFam" id="3.40.1670.10:FF:000005">
    <property type="entry name" value="UbiD family decarboxylase"/>
    <property type="match status" value="1"/>
</dbReference>
<name>Q7UZ32_RHOBA</name>
<dbReference type="OrthoDB" id="9809841at2"/>
<dbReference type="Gene3D" id="3.40.1670.10">
    <property type="entry name" value="UbiD C-terminal domain-like"/>
    <property type="match status" value="1"/>
</dbReference>